<dbReference type="Proteomes" id="UP000311382">
    <property type="component" value="Unassembled WGS sequence"/>
</dbReference>
<proteinExistence type="predicted"/>
<keyword evidence="3" id="KW-1185">Reference proteome</keyword>
<evidence type="ECO:0000256" key="1">
    <source>
        <dbReference type="SAM" id="MobiDB-lite"/>
    </source>
</evidence>
<feature type="region of interest" description="Disordered" evidence="1">
    <location>
        <begin position="127"/>
        <end position="171"/>
    </location>
</feature>
<feature type="compositionally biased region" description="Low complexity" evidence="1">
    <location>
        <begin position="347"/>
        <end position="360"/>
    </location>
</feature>
<dbReference type="AlphaFoldDB" id="A0A5C5FNY4"/>
<feature type="region of interest" description="Disordered" evidence="1">
    <location>
        <begin position="1"/>
        <end position="37"/>
    </location>
</feature>
<organism evidence="2 3">
    <name type="scientific">Rhodotorula diobovata</name>
    <dbReference type="NCBI Taxonomy" id="5288"/>
    <lineage>
        <taxon>Eukaryota</taxon>
        <taxon>Fungi</taxon>
        <taxon>Dikarya</taxon>
        <taxon>Basidiomycota</taxon>
        <taxon>Pucciniomycotina</taxon>
        <taxon>Microbotryomycetes</taxon>
        <taxon>Sporidiobolales</taxon>
        <taxon>Sporidiobolaceae</taxon>
        <taxon>Rhodotorula</taxon>
    </lineage>
</organism>
<name>A0A5C5FNY4_9BASI</name>
<protein>
    <submittedName>
        <fullName evidence="2">Proteophosphoglycan ppg4</fullName>
    </submittedName>
</protein>
<dbReference type="EMBL" id="SOZI01000135">
    <property type="protein sequence ID" value="TNY18513.1"/>
    <property type="molecule type" value="Genomic_DNA"/>
</dbReference>
<feature type="compositionally biased region" description="Low complexity" evidence="1">
    <location>
        <begin position="279"/>
        <end position="318"/>
    </location>
</feature>
<accession>A0A5C5FNY4</accession>
<evidence type="ECO:0000313" key="3">
    <source>
        <dbReference type="Proteomes" id="UP000311382"/>
    </source>
</evidence>
<comment type="caution">
    <text evidence="2">The sequence shown here is derived from an EMBL/GenBank/DDBJ whole genome shotgun (WGS) entry which is preliminary data.</text>
</comment>
<evidence type="ECO:0000313" key="2">
    <source>
        <dbReference type="EMBL" id="TNY18513.1"/>
    </source>
</evidence>
<gene>
    <name evidence="2" type="ORF">DMC30DRAFT_418780</name>
</gene>
<feature type="region of interest" description="Disordered" evidence="1">
    <location>
        <begin position="197"/>
        <end position="362"/>
    </location>
</feature>
<feature type="region of interest" description="Disordered" evidence="1">
    <location>
        <begin position="403"/>
        <end position="460"/>
    </location>
</feature>
<reference evidence="2 3" key="1">
    <citation type="submission" date="2019-03" db="EMBL/GenBank/DDBJ databases">
        <title>Rhodosporidium diobovatum UCD-FST 08-225 genome sequencing, assembly, and annotation.</title>
        <authorList>
            <person name="Fakankun I.U."/>
            <person name="Fristensky B."/>
            <person name="Levin D.B."/>
        </authorList>
    </citation>
    <scope>NUCLEOTIDE SEQUENCE [LARGE SCALE GENOMIC DNA]</scope>
    <source>
        <strain evidence="2 3">UCD-FST 08-225</strain>
    </source>
</reference>
<sequence>MSHYYAQQHQHQRPRPEPLALGGTESASHAPPAAVDHAHRARLLSSLRSAPLPHQNHNYQGQYQYQQQQQQHSAAPYAPQVQAAAEFQHAQTAYLAELAGLQRTIEQQIIAQQQLERDAAYRLLAAQRQGQGRTAPSAQPQFANYPPAPHQQLQQGPYSAGVPGGRGFAQQQFAPTPIPAAAAQQQANNPLVASALARRQRQDHAQYTPQPHQQRSRGSPSPHGRGPRGGATAYSPPHSQPQSRSASREQHLVTPPHQRSSPPPPAVILSAPGEPYPDTSSSGSESGETRPSSPDAALLDAAAKRQAQQQQQQQQQVKASRRRSHLDALAGLGHAVEQRKGGGGAGVAVATRARPASSSFAPPPGDFYAGQFVPGPAPAHAHAYGHRSVSDTHAVLSSHALAYAPSPSPAASPPTTTRYAPPPVPGTASAVRQPRGPPTELTDAANFASRPPSFTSAYFL</sequence>
<feature type="compositionally biased region" description="Polar residues" evidence="1">
    <location>
        <begin position="128"/>
        <end position="142"/>
    </location>
</feature>